<feature type="coiled-coil region" evidence="1">
    <location>
        <begin position="125"/>
        <end position="156"/>
    </location>
</feature>
<reference evidence="4" key="1">
    <citation type="submission" date="2024-04" db="EMBL/GenBank/DDBJ databases">
        <authorList>
            <person name="Shaw F."/>
            <person name="Minotto A."/>
        </authorList>
    </citation>
    <scope>NUCLEOTIDE SEQUENCE [LARGE SCALE GENOMIC DNA]</scope>
</reference>
<evidence type="ECO:0000256" key="1">
    <source>
        <dbReference type="SAM" id="Coils"/>
    </source>
</evidence>
<feature type="region of interest" description="Disordered" evidence="2">
    <location>
        <begin position="548"/>
        <end position="610"/>
    </location>
</feature>
<feature type="compositionally biased region" description="Low complexity" evidence="2">
    <location>
        <begin position="590"/>
        <end position="604"/>
    </location>
</feature>
<feature type="compositionally biased region" description="Polar residues" evidence="2">
    <location>
        <begin position="666"/>
        <end position="678"/>
    </location>
</feature>
<gene>
    <name evidence="3" type="ORF">GFSPODELE1_LOCUS2927</name>
</gene>
<sequence>MQSNQDGTALVFSDIMHTPSPSPRPSPPLVQSSQQIEPTSILAGPSNHVMPPPSHWTGSTEPEPLNQADIDSMRTRLQELSLMNSGDSDKVSPRENELIQMVLRLTSHPPTFPDPMQLAVQADIIAGLTQQRNFLLEEKAEEQQRWEAEREGWERMAEALIGKRKAAADASSLDDDTQRHISRLADDNKALRQKLSETQQRLTSLESDLNRLRPLLLLQTFAARPDAASSSVPPKQTTTRRKRKGQESSSQVDDGDIAMISSQATEILTDVNASQFASSSRSQTHYRSTRDLEPEVSQTPGRKSKKIKSEPVTTGLGQMPATPLLSDARSEMLLSAARKIGRLRAGVVAGLTKQPEPEPERIKDTDGRKRRPRGGKDKQKAASAAPPTPGPSTSRRANSNAASTPRTPRRTATAPNLRQQSHLPSHLHPSISHPTGIVYINPAVPPVTVPMHAGAPGVPVLVPLQAAPPGSWPVHPGTPSGRQQAQNANFQTPPSTRTQKSRNGGKGGEDDTSSQGPGTPFNSLLTAARTLMVDEAFDDFDDDARTEIADGAATPRGEGSLGSFTPRRRRRGEPADTMESPIQNKRRKLAAASSLPSTSLTSTPEKGRIPAMRVRSALDVLADQAAQEQERRPSVDPLSRRPSAEPERGPAAPNGRSAKGKGKATDLSNSFPLTTSMGDITAPRRLPSAPPIATSPSESTYMQSLSDIINGHNTNIAGSIPIRPSTPPNRSTRAASEEPSPSRRSRSQKKSQPQAKRTERANLGTPRKITVISVQPSSTDSNPDSQSSGNA</sequence>
<feature type="region of interest" description="Disordered" evidence="2">
    <location>
        <begin position="470"/>
        <end position="522"/>
    </location>
</feature>
<feature type="compositionally biased region" description="Polar residues" evidence="2">
    <location>
        <begin position="480"/>
        <end position="502"/>
    </location>
</feature>
<feature type="region of interest" description="Disordered" evidence="2">
    <location>
        <begin position="348"/>
        <end position="430"/>
    </location>
</feature>
<keyword evidence="1" id="KW-0175">Coiled coil</keyword>
<feature type="coiled-coil region" evidence="1">
    <location>
        <begin position="181"/>
        <end position="208"/>
    </location>
</feature>
<proteinExistence type="predicted"/>
<protein>
    <submittedName>
        <fullName evidence="3">Uncharacterized protein</fullName>
    </submittedName>
</protein>
<feature type="compositionally biased region" description="Polar residues" evidence="2">
    <location>
        <begin position="513"/>
        <end position="522"/>
    </location>
</feature>
<feature type="region of interest" description="Disordered" evidence="2">
    <location>
        <begin position="273"/>
        <end position="324"/>
    </location>
</feature>
<evidence type="ECO:0000256" key="2">
    <source>
        <dbReference type="SAM" id="MobiDB-lite"/>
    </source>
</evidence>
<evidence type="ECO:0000313" key="4">
    <source>
        <dbReference type="Proteomes" id="UP001497453"/>
    </source>
</evidence>
<feature type="compositionally biased region" description="Polar residues" evidence="2">
    <location>
        <begin position="228"/>
        <end position="237"/>
    </location>
</feature>
<dbReference type="EMBL" id="OZ037945">
    <property type="protein sequence ID" value="CAL1699948.1"/>
    <property type="molecule type" value="Genomic_DNA"/>
</dbReference>
<feature type="region of interest" description="Disordered" evidence="2">
    <location>
        <begin position="224"/>
        <end position="257"/>
    </location>
</feature>
<keyword evidence="4" id="KW-1185">Reference proteome</keyword>
<organism evidence="3 4">
    <name type="scientific">Somion occarium</name>
    <dbReference type="NCBI Taxonomy" id="3059160"/>
    <lineage>
        <taxon>Eukaryota</taxon>
        <taxon>Fungi</taxon>
        <taxon>Dikarya</taxon>
        <taxon>Basidiomycota</taxon>
        <taxon>Agaricomycotina</taxon>
        <taxon>Agaricomycetes</taxon>
        <taxon>Polyporales</taxon>
        <taxon>Cerrenaceae</taxon>
        <taxon>Somion</taxon>
    </lineage>
</organism>
<feature type="compositionally biased region" description="Basic and acidic residues" evidence="2">
    <location>
        <begin position="355"/>
        <end position="367"/>
    </location>
</feature>
<feature type="compositionally biased region" description="Polar residues" evidence="2">
    <location>
        <begin position="694"/>
        <end position="717"/>
    </location>
</feature>
<feature type="compositionally biased region" description="Polar residues" evidence="2">
    <location>
        <begin position="273"/>
        <end position="286"/>
    </location>
</feature>
<dbReference type="Proteomes" id="UP001497453">
    <property type="component" value="Chromosome 2"/>
</dbReference>
<feature type="region of interest" description="Disordered" evidence="2">
    <location>
        <begin position="1"/>
        <end position="69"/>
    </location>
</feature>
<name>A0ABP1CWA8_9APHY</name>
<evidence type="ECO:0000313" key="3">
    <source>
        <dbReference type="EMBL" id="CAL1699948.1"/>
    </source>
</evidence>
<feature type="compositionally biased region" description="Low complexity" evidence="2">
    <location>
        <begin position="775"/>
        <end position="791"/>
    </location>
</feature>
<feature type="compositionally biased region" description="Low complexity" evidence="2">
    <location>
        <begin position="381"/>
        <end position="430"/>
    </location>
</feature>
<feature type="compositionally biased region" description="Basic and acidic residues" evidence="2">
    <location>
        <begin position="628"/>
        <end position="648"/>
    </location>
</feature>
<accession>A0ABP1CWA8</accession>
<feature type="region of interest" description="Disordered" evidence="2">
    <location>
        <begin position="624"/>
        <end position="791"/>
    </location>
</feature>